<evidence type="ECO:0000313" key="4">
    <source>
        <dbReference type="Proteomes" id="UP000009046"/>
    </source>
</evidence>
<dbReference type="PANTHER" id="PTHR13369:SF0">
    <property type="entry name" value="GLUTATHIONE S-TRANSFERASE C-TERMINAL DOMAIN-CONTAINING PROTEIN"/>
    <property type="match status" value="1"/>
</dbReference>
<reference evidence="3" key="3">
    <citation type="submission" date="2021-02" db="UniProtKB">
        <authorList>
            <consortium name="EnsemblMetazoa"/>
        </authorList>
    </citation>
    <scope>IDENTIFICATION</scope>
    <source>
        <strain evidence="3">USDA</strain>
    </source>
</reference>
<dbReference type="EMBL" id="DS235006">
    <property type="protein sequence ID" value="EEB10377.1"/>
    <property type="molecule type" value="Genomic_DNA"/>
</dbReference>
<organism>
    <name type="scientific">Pediculus humanus subsp. corporis</name>
    <name type="common">Body louse</name>
    <dbReference type="NCBI Taxonomy" id="121224"/>
    <lineage>
        <taxon>Eukaryota</taxon>
        <taxon>Metazoa</taxon>
        <taxon>Ecdysozoa</taxon>
        <taxon>Arthropoda</taxon>
        <taxon>Hexapoda</taxon>
        <taxon>Insecta</taxon>
        <taxon>Pterygota</taxon>
        <taxon>Neoptera</taxon>
        <taxon>Paraneoptera</taxon>
        <taxon>Psocodea</taxon>
        <taxon>Troctomorpha</taxon>
        <taxon>Phthiraptera</taxon>
        <taxon>Anoplura</taxon>
        <taxon>Pediculidae</taxon>
        <taxon>Pediculus</taxon>
    </lineage>
</organism>
<keyword evidence="4" id="KW-1185">Reference proteome</keyword>
<dbReference type="EnsemblMetazoa" id="PHUM037810-RA">
    <property type="protein sequence ID" value="PHUM037810-PA"/>
    <property type="gene ID" value="PHUM037810"/>
</dbReference>
<evidence type="ECO:0000313" key="3">
    <source>
        <dbReference type="EnsemblMetazoa" id="PHUM037810-PA"/>
    </source>
</evidence>
<dbReference type="GeneID" id="8232428"/>
<reference evidence="2" key="1">
    <citation type="submission" date="2007-04" db="EMBL/GenBank/DDBJ databases">
        <title>Annotation of Pediculus humanus corporis strain USDA.</title>
        <authorList>
            <person name="Kirkness E."/>
            <person name="Hannick L."/>
            <person name="Hass B."/>
            <person name="Bruggner R."/>
            <person name="Lawson D."/>
            <person name="Bidwell S."/>
            <person name="Joardar V."/>
            <person name="Caler E."/>
            <person name="Walenz B."/>
            <person name="Inman J."/>
            <person name="Schobel S."/>
            <person name="Galinsky K."/>
            <person name="Amedeo P."/>
            <person name="Strausberg R."/>
        </authorList>
    </citation>
    <scope>NUCLEOTIDE SEQUENCE</scope>
    <source>
        <strain evidence="2">USDA</strain>
    </source>
</reference>
<dbReference type="Gene3D" id="3.40.50.150">
    <property type="entry name" value="Vaccinia Virus protein VP39"/>
    <property type="match status" value="1"/>
</dbReference>
<dbReference type="FunCoup" id="E0VAH1">
    <property type="interactions" value="1615"/>
</dbReference>
<dbReference type="InParanoid" id="E0VAH1"/>
<name>E0VAH1_PEDHC</name>
<dbReference type="AlphaFoldDB" id="E0VAH1"/>
<dbReference type="InterPro" id="IPR029063">
    <property type="entry name" value="SAM-dependent_MTases_sf"/>
</dbReference>
<accession>E0VAH1</accession>
<dbReference type="InterPro" id="IPR025714">
    <property type="entry name" value="Methyltranfer_dom"/>
</dbReference>
<dbReference type="STRING" id="121224.E0VAH1"/>
<dbReference type="EMBL" id="AAZO01000446">
    <property type="status" value="NOT_ANNOTATED_CDS"/>
    <property type="molecule type" value="Genomic_DNA"/>
</dbReference>
<sequence>MHKLCLEVFSNVDKDGTCFVPLETIICLFIYIYCDCPPVPITLVITNNDEKKTSFKINTSGIEFKIVIENEMLASSNICKLPVLISCNGTSFIGGLCGVLRQLIKIIDEKHSLLGFKQNCLYACAESSLWTKFCEVDMTLTINHIIQKQNLNCDLHEIPVDLVRFENHMMQPVKIHNIEKKKQDIAKEKKKKSLSVQLQEKLNLSETLEHKFSDGLDMTLEDLILFPSFYILFKCLTCDFFKNNLPFTFKWYMTMLENDKTEKGLLLFAENVKVFKNVIDGNYTIPKVEKESFYKGEYKKKQPKRHFYTKQEEIEKCLEIVNEIKIDFRITSDFGEGIDFDWGDLPSEVCLGDNQIPIKRLEKKNQQLKSMIKAILKIAKNGDRIVDFCSGSGHLGLTLAHLLPTCTIVLIENKEQSLNRAKDRAYKLKLFNVIFCQSNLDYFKGNFNIGVSLHACGVATDLVIERCIEEKAAFISCPCCYGSIQPNHVISYPRSRIYQNSQLTVGDYFVLAHSSDQTHDDDNAKTIQGFKCMMAIDSDRCLRAQEANYTVFHHRQTYFGYFFPKF</sequence>
<feature type="domain" description="Methyltransferase" evidence="1">
    <location>
        <begin position="364"/>
        <end position="485"/>
    </location>
</feature>
<dbReference type="KEGG" id="phu:Phum_PHUM037810"/>
<evidence type="ECO:0000259" key="1">
    <source>
        <dbReference type="Pfam" id="PF13679"/>
    </source>
</evidence>
<reference evidence="2" key="2">
    <citation type="submission" date="2007-04" db="EMBL/GenBank/DDBJ databases">
        <title>The genome of the human body louse.</title>
        <authorList>
            <consortium name="The Human Body Louse Genome Consortium"/>
            <person name="Kirkness E."/>
            <person name="Walenz B."/>
            <person name="Hass B."/>
            <person name="Bruggner R."/>
            <person name="Strausberg R."/>
        </authorList>
    </citation>
    <scope>NUCLEOTIDE SEQUENCE</scope>
    <source>
        <strain evidence="2">USDA</strain>
    </source>
</reference>
<dbReference type="CTD" id="8232428"/>
<evidence type="ECO:0000313" key="2">
    <source>
        <dbReference type="EMBL" id="EEB10377.1"/>
    </source>
</evidence>
<dbReference type="OrthoDB" id="206598at2759"/>
<proteinExistence type="predicted"/>
<dbReference type="Pfam" id="PF13679">
    <property type="entry name" value="Methyltransf_32"/>
    <property type="match status" value="1"/>
</dbReference>
<dbReference type="eggNOG" id="ENOG502QUFE">
    <property type="taxonomic scope" value="Eukaryota"/>
</dbReference>
<dbReference type="VEuPathDB" id="VectorBase:PHUM037810"/>
<protein>
    <recommendedName>
        <fullName evidence="1">Methyltransferase domain-containing protein</fullName>
    </recommendedName>
</protein>
<dbReference type="HOGENOM" id="CLU_013673_1_0_1"/>
<dbReference type="FunFam" id="3.40.50.150:FF:000725">
    <property type="entry name" value="Glutathione S-transferase, C-terminal domain-containing"/>
    <property type="match status" value="1"/>
</dbReference>
<dbReference type="GO" id="GO:0005737">
    <property type="term" value="C:cytoplasm"/>
    <property type="evidence" value="ECO:0007669"/>
    <property type="project" value="TreeGrafter"/>
</dbReference>
<dbReference type="PANTHER" id="PTHR13369">
    <property type="match status" value="1"/>
</dbReference>
<dbReference type="OMA" id="WTRFCEV"/>
<dbReference type="SUPFAM" id="SSF53335">
    <property type="entry name" value="S-adenosyl-L-methionine-dependent methyltransferases"/>
    <property type="match status" value="1"/>
</dbReference>
<gene>
    <name evidence="3" type="primary">8232428</name>
    <name evidence="2" type="ORF">Phum_PHUM037810</name>
</gene>
<dbReference type="RefSeq" id="XP_002423115.1">
    <property type="nucleotide sequence ID" value="XM_002423070.1"/>
</dbReference>
<dbReference type="Proteomes" id="UP000009046">
    <property type="component" value="Unassembled WGS sequence"/>
</dbReference>